<dbReference type="PANTHER" id="PTHR35121">
    <property type="entry name" value="HOMEODOMAIN PROTEIN 8, PUTATIVE-RELATED"/>
    <property type="match status" value="1"/>
</dbReference>
<protein>
    <submittedName>
        <fullName evidence="1">Uncharacterized protein</fullName>
    </submittedName>
</protein>
<evidence type="ECO:0000313" key="1">
    <source>
        <dbReference type="EMBL" id="KAG0472368.1"/>
    </source>
</evidence>
<dbReference type="EMBL" id="JADCNM010000008">
    <property type="protein sequence ID" value="KAG0472368.1"/>
    <property type="molecule type" value="Genomic_DNA"/>
</dbReference>
<dbReference type="OrthoDB" id="1696465at2759"/>
<comment type="caution">
    <text evidence="1">The sequence shown here is derived from an EMBL/GenBank/DDBJ whole genome shotgun (WGS) entry which is preliminary data.</text>
</comment>
<dbReference type="Proteomes" id="UP000639772">
    <property type="component" value="Unassembled WGS sequence"/>
</dbReference>
<gene>
    <name evidence="1" type="ORF">HPP92_016914</name>
</gene>
<dbReference type="AlphaFoldDB" id="A0A835QPM5"/>
<dbReference type="PANTHER" id="PTHR35121:SF2">
    <property type="entry name" value="SWIM-TYPE DOMAIN-CONTAINING PROTEIN"/>
    <property type="match status" value="1"/>
</dbReference>
<reference evidence="1 2" key="1">
    <citation type="journal article" date="2020" name="Nat. Food">
        <title>A phased Vanilla planifolia genome enables genetic improvement of flavour and production.</title>
        <authorList>
            <person name="Hasing T."/>
            <person name="Tang H."/>
            <person name="Brym M."/>
            <person name="Khazi F."/>
            <person name="Huang T."/>
            <person name="Chambers A.H."/>
        </authorList>
    </citation>
    <scope>NUCLEOTIDE SEQUENCE [LARGE SCALE GENOMIC DNA]</scope>
    <source>
        <tissue evidence="1">Leaf</tissue>
    </source>
</reference>
<evidence type="ECO:0000313" key="2">
    <source>
        <dbReference type="Proteomes" id="UP000639772"/>
    </source>
</evidence>
<name>A0A835QPM5_VANPL</name>
<sequence>MSLAAWFGGWLHCISSGETEVQRRPYHRYCRCALHQRSRWKAGEVCSSNSRVSYPLSRGFEGASIRSSTGG</sequence>
<proteinExistence type="predicted"/>
<accession>A0A835QPM5</accession>
<organism evidence="1 2">
    <name type="scientific">Vanilla planifolia</name>
    <name type="common">Vanilla</name>
    <dbReference type="NCBI Taxonomy" id="51239"/>
    <lineage>
        <taxon>Eukaryota</taxon>
        <taxon>Viridiplantae</taxon>
        <taxon>Streptophyta</taxon>
        <taxon>Embryophyta</taxon>
        <taxon>Tracheophyta</taxon>
        <taxon>Spermatophyta</taxon>
        <taxon>Magnoliopsida</taxon>
        <taxon>Liliopsida</taxon>
        <taxon>Asparagales</taxon>
        <taxon>Orchidaceae</taxon>
        <taxon>Vanilloideae</taxon>
        <taxon>Vanilleae</taxon>
        <taxon>Vanilla</taxon>
    </lineage>
</organism>